<evidence type="ECO:0000313" key="1">
    <source>
        <dbReference type="EMBL" id="HGW93515.1"/>
    </source>
</evidence>
<proteinExistence type="predicted"/>
<gene>
    <name evidence="1" type="ORF">ENR47_04415</name>
</gene>
<comment type="caution">
    <text evidence="1">The sequence shown here is derived from an EMBL/GenBank/DDBJ whole genome shotgun (WGS) entry which is preliminary data.</text>
</comment>
<sequence length="113" mass="12816">MAAPIILLVQFLSIYSVHSLSEANSPSNSYSVEAIASSDSCTYRVYRNQFLIQQYVGIFAPGTGWDDCTVTIQWTPQEDAIKWQNPRTKFSRLSQGIFKLPREPQNCPVIPRM</sequence>
<reference evidence="1" key="1">
    <citation type="journal article" date="2020" name="mSystems">
        <title>Genome- and Community-Level Interaction Insights into Carbon Utilization and Element Cycling Functions of Hydrothermarchaeota in Hydrothermal Sediment.</title>
        <authorList>
            <person name="Zhou Z."/>
            <person name="Liu Y."/>
            <person name="Xu W."/>
            <person name="Pan J."/>
            <person name="Luo Z.H."/>
            <person name="Li M."/>
        </authorList>
    </citation>
    <scope>NUCLEOTIDE SEQUENCE [LARGE SCALE GENOMIC DNA]</scope>
    <source>
        <strain evidence="1">SpSt-402</strain>
    </source>
</reference>
<organism evidence="1">
    <name type="scientific">Oscillatoriales cyanobacterium SpSt-402</name>
    <dbReference type="NCBI Taxonomy" id="2282168"/>
    <lineage>
        <taxon>Bacteria</taxon>
        <taxon>Bacillati</taxon>
        <taxon>Cyanobacteriota</taxon>
        <taxon>Cyanophyceae</taxon>
        <taxon>Oscillatoriophycideae</taxon>
        <taxon>Oscillatoriales</taxon>
    </lineage>
</organism>
<protein>
    <submittedName>
        <fullName evidence="1">Uncharacterized protein</fullName>
    </submittedName>
</protein>
<dbReference type="EMBL" id="DSRD01000287">
    <property type="protein sequence ID" value="HGW93515.1"/>
    <property type="molecule type" value="Genomic_DNA"/>
</dbReference>
<accession>A0A832M2P4</accession>
<dbReference type="AlphaFoldDB" id="A0A832M2P4"/>
<name>A0A832M2P4_9CYAN</name>